<dbReference type="SMART" id="SM00320">
    <property type="entry name" value="WD40"/>
    <property type="match status" value="7"/>
</dbReference>
<keyword evidence="7" id="KW-1185">Reference proteome</keyword>
<protein>
    <submittedName>
        <fullName evidence="6">WD40 repeat-like protein</fullName>
    </submittedName>
</protein>
<dbReference type="InterPro" id="IPR006594">
    <property type="entry name" value="LisH"/>
</dbReference>
<dbReference type="InterPro" id="IPR048419">
    <property type="entry name" value="Topless_Znf"/>
</dbReference>
<dbReference type="PRINTS" id="PR00320">
    <property type="entry name" value="GPROTEINBRPT"/>
</dbReference>
<feature type="repeat" description="WD" evidence="3">
    <location>
        <begin position="485"/>
        <end position="516"/>
    </location>
</feature>
<dbReference type="STRING" id="1314790.A0A1Y1X397"/>
<dbReference type="PANTHER" id="PTHR22838">
    <property type="entry name" value="WD REPEAT PROTEIN 26-RELATED"/>
    <property type="match status" value="1"/>
</dbReference>
<feature type="domain" description="CTLH" evidence="5">
    <location>
        <begin position="61"/>
        <end position="118"/>
    </location>
</feature>
<dbReference type="Pfam" id="PF23627">
    <property type="entry name" value="LisH_WDR26"/>
    <property type="match status" value="1"/>
</dbReference>
<name>A0A1Y1X397_9FUNG</name>
<proteinExistence type="predicted"/>
<evidence type="ECO:0000313" key="7">
    <source>
        <dbReference type="Proteomes" id="UP000193498"/>
    </source>
</evidence>
<comment type="caution">
    <text evidence="6">The sequence shown here is derived from an EMBL/GenBank/DDBJ whole genome shotgun (WGS) entry which is preliminary data.</text>
</comment>
<dbReference type="Pfam" id="PF00400">
    <property type="entry name" value="WD40"/>
    <property type="match status" value="5"/>
</dbReference>
<reference evidence="6 7" key="1">
    <citation type="submission" date="2016-07" db="EMBL/GenBank/DDBJ databases">
        <title>Pervasive Adenine N6-methylation of Active Genes in Fungi.</title>
        <authorList>
            <consortium name="DOE Joint Genome Institute"/>
            <person name="Mondo S.J."/>
            <person name="Dannebaum R.O."/>
            <person name="Kuo R.C."/>
            <person name="Labutti K."/>
            <person name="Haridas S."/>
            <person name="Kuo A."/>
            <person name="Salamov A."/>
            <person name="Ahrendt S.R."/>
            <person name="Lipzen A."/>
            <person name="Sullivan W."/>
            <person name="Andreopoulos W.B."/>
            <person name="Clum A."/>
            <person name="Lindquist E."/>
            <person name="Daum C."/>
            <person name="Ramamoorthy G.K."/>
            <person name="Gryganskyi A."/>
            <person name="Culley D."/>
            <person name="Magnuson J.K."/>
            <person name="James T.Y."/>
            <person name="O'Malley M.A."/>
            <person name="Stajich J.E."/>
            <person name="Spatafora J.W."/>
            <person name="Visel A."/>
            <person name="Grigoriev I.V."/>
        </authorList>
    </citation>
    <scope>NUCLEOTIDE SEQUENCE [LARGE SCALE GENOMIC DNA]</scope>
    <source>
        <strain evidence="6 7">CBS 931.73</strain>
    </source>
</reference>
<accession>A0A1Y1X397</accession>
<dbReference type="PROSITE" id="PS50897">
    <property type="entry name" value="CTLH"/>
    <property type="match status" value="1"/>
</dbReference>
<dbReference type="Proteomes" id="UP000193498">
    <property type="component" value="Unassembled WGS sequence"/>
</dbReference>
<evidence type="ECO:0000313" key="6">
    <source>
        <dbReference type="EMBL" id="ORX79866.1"/>
    </source>
</evidence>
<evidence type="ECO:0000259" key="5">
    <source>
        <dbReference type="PROSITE" id="PS50897"/>
    </source>
</evidence>
<dbReference type="Pfam" id="PF21889">
    <property type="entry name" value="TPR1-like_2nd"/>
    <property type="match status" value="1"/>
</dbReference>
<dbReference type="Pfam" id="PF21359">
    <property type="entry name" value="zf_topless"/>
    <property type="match status" value="1"/>
</dbReference>
<dbReference type="SMART" id="SM00667">
    <property type="entry name" value="LisH"/>
    <property type="match status" value="1"/>
</dbReference>
<dbReference type="AlphaFoldDB" id="A0A1Y1X397"/>
<dbReference type="SUPFAM" id="SSF50978">
    <property type="entry name" value="WD40 repeat-like"/>
    <property type="match status" value="1"/>
</dbReference>
<dbReference type="EMBL" id="MCFE01000764">
    <property type="protein sequence ID" value="ORX79866.1"/>
    <property type="molecule type" value="Genomic_DNA"/>
</dbReference>
<dbReference type="PROSITE" id="PS50294">
    <property type="entry name" value="WD_REPEATS_REGION"/>
    <property type="match status" value="3"/>
</dbReference>
<dbReference type="InterPro" id="IPR001680">
    <property type="entry name" value="WD40_rpt"/>
</dbReference>
<dbReference type="InterPro" id="IPR036322">
    <property type="entry name" value="WD40_repeat_dom_sf"/>
</dbReference>
<dbReference type="InterPro" id="IPR054080">
    <property type="entry name" value="TPR1-like_2nd"/>
</dbReference>
<dbReference type="OrthoDB" id="972532at2759"/>
<dbReference type="Gene3D" id="2.130.10.10">
    <property type="entry name" value="YVTN repeat-like/Quinoprotein amine dehydrogenase"/>
    <property type="match status" value="1"/>
</dbReference>
<dbReference type="PROSITE" id="PS50082">
    <property type="entry name" value="WD_REPEATS_2"/>
    <property type="match status" value="4"/>
</dbReference>
<evidence type="ECO:0000256" key="4">
    <source>
        <dbReference type="SAM" id="MobiDB-lite"/>
    </source>
</evidence>
<feature type="region of interest" description="Disordered" evidence="4">
    <location>
        <begin position="1"/>
        <end position="23"/>
    </location>
</feature>
<dbReference type="PROSITE" id="PS50896">
    <property type="entry name" value="LISH"/>
    <property type="match status" value="1"/>
</dbReference>
<keyword evidence="1 3" id="KW-0853">WD repeat</keyword>
<gene>
    <name evidence="6" type="ORF">K493DRAFT_243210</name>
</gene>
<dbReference type="PROSITE" id="PS00678">
    <property type="entry name" value="WD_REPEATS_1"/>
    <property type="match status" value="1"/>
</dbReference>
<evidence type="ECO:0000256" key="1">
    <source>
        <dbReference type="ARBA" id="ARBA00022574"/>
    </source>
</evidence>
<feature type="repeat" description="WD" evidence="3">
    <location>
        <begin position="276"/>
        <end position="317"/>
    </location>
</feature>
<dbReference type="PANTHER" id="PTHR22838:SF0">
    <property type="entry name" value="WD REPEAT-CONTAINING PROTEIN 26"/>
    <property type="match status" value="1"/>
</dbReference>
<sequence length="516" mass="58632">MNGINGYLTGQRHAHSSSGLNNPEEKYQKEEVVRIILQALVDLGYGRSAKLLQEESGFSFESLQVTRFRQAIMEGNWQLVEDLVPFLELNQMSDTKEIQFLVKRQKFLELLISREMLKALKVLRYELNPLSHGTEKLHQLSSLLMCADEVDVKKRSHIHGTAQDSREQLWVQLQSYISSSAMIPRNRLKSLFNQAIAYQHSTCHYHDASNSSVTLYTDHKCNRDQFPGTTKHIFQGHGDEVWYVAFSHSGEYVASGSKDKSVIIWSVEKKHAVHTLTEHSDAVCYLAWSPDDTMLLTCCNDGGVTLWDIRTGQHIRAFDGHSEVAACGWLPDNEHFVTGSCDKNLFLWDIQGRVLHKWIGDRINGVAISKDGSRMVTICHERKIHLYDLNRKMELYHITEGGHITTLRLSNDGRYVIVNLGAAQEIHLWDVVEKKLIQKFVGFKQGRFIIRSCMGGSNQAFVASGSEDGNIYVWHRNHGILIETLSGHSATVNCVHWNPANPYMFASASDDHTVRL</sequence>
<dbReference type="InterPro" id="IPR051350">
    <property type="entry name" value="WD_repeat-ST_regulator"/>
</dbReference>
<dbReference type="InterPro" id="IPR020472">
    <property type="entry name" value="WD40_PAC1"/>
</dbReference>
<dbReference type="InterPro" id="IPR019775">
    <property type="entry name" value="WD40_repeat_CS"/>
</dbReference>
<feature type="repeat" description="WD" evidence="3">
    <location>
        <begin position="234"/>
        <end position="275"/>
    </location>
</feature>
<dbReference type="InterPro" id="IPR006595">
    <property type="entry name" value="CTLH_C"/>
</dbReference>
<dbReference type="InterPro" id="IPR015943">
    <property type="entry name" value="WD40/YVTN_repeat-like_dom_sf"/>
</dbReference>
<dbReference type="InParanoid" id="A0A1Y1X397"/>
<feature type="repeat" description="WD" evidence="3">
    <location>
        <begin position="324"/>
        <end position="351"/>
    </location>
</feature>
<evidence type="ECO:0000256" key="3">
    <source>
        <dbReference type="PROSITE-ProRule" id="PRU00221"/>
    </source>
</evidence>
<organism evidence="6 7">
    <name type="scientific">Basidiobolus meristosporus CBS 931.73</name>
    <dbReference type="NCBI Taxonomy" id="1314790"/>
    <lineage>
        <taxon>Eukaryota</taxon>
        <taxon>Fungi</taxon>
        <taxon>Fungi incertae sedis</taxon>
        <taxon>Zoopagomycota</taxon>
        <taxon>Entomophthoromycotina</taxon>
        <taxon>Basidiobolomycetes</taxon>
        <taxon>Basidiobolales</taxon>
        <taxon>Basidiobolaceae</taxon>
        <taxon>Basidiobolus</taxon>
    </lineage>
</organism>
<dbReference type="SMART" id="SM00668">
    <property type="entry name" value="CTLH"/>
    <property type="match status" value="1"/>
</dbReference>
<dbReference type="CDD" id="cd00200">
    <property type="entry name" value="WD40"/>
    <property type="match status" value="1"/>
</dbReference>
<dbReference type="FunCoup" id="A0A1Y1X397">
    <property type="interactions" value="387"/>
</dbReference>
<keyword evidence="2" id="KW-0677">Repeat</keyword>
<evidence type="ECO:0000256" key="2">
    <source>
        <dbReference type="ARBA" id="ARBA00022737"/>
    </source>
</evidence>